<keyword evidence="1 3" id="KW-0378">Hydrolase</keyword>
<dbReference type="CDD" id="cd18873">
    <property type="entry name" value="NUDIX_NadM_like"/>
    <property type="match status" value="1"/>
</dbReference>
<organism evidence="3 4">
    <name type="scientific">Tectimicrobiota bacterium</name>
    <dbReference type="NCBI Taxonomy" id="2528274"/>
    <lineage>
        <taxon>Bacteria</taxon>
        <taxon>Pseudomonadati</taxon>
        <taxon>Nitrospinota/Tectimicrobiota group</taxon>
        <taxon>Candidatus Tectimicrobiota</taxon>
    </lineage>
</organism>
<reference evidence="3" key="1">
    <citation type="submission" date="2020-07" db="EMBL/GenBank/DDBJ databases">
        <title>Huge and variable diversity of episymbiotic CPR bacteria and DPANN archaea in groundwater ecosystems.</title>
        <authorList>
            <person name="He C.Y."/>
            <person name="Keren R."/>
            <person name="Whittaker M."/>
            <person name="Farag I.F."/>
            <person name="Doudna J."/>
            <person name="Cate J.H.D."/>
            <person name="Banfield J.F."/>
        </authorList>
    </citation>
    <scope>NUCLEOTIDE SEQUENCE</scope>
    <source>
        <strain evidence="3">NC_groundwater_763_Ag_S-0.2um_68_21</strain>
    </source>
</reference>
<dbReference type="Pfam" id="PF00293">
    <property type="entry name" value="NUDIX"/>
    <property type="match status" value="1"/>
</dbReference>
<name>A0A932I0U7_UNCTE</name>
<dbReference type="AlphaFoldDB" id="A0A932I0U7"/>
<evidence type="ECO:0000259" key="2">
    <source>
        <dbReference type="PROSITE" id="PS51462"/>
    </source>
</evidence>
<feature type="domain" description="Nudix hydrolase" evidence="2">
    <location>
        <begin position="6"/>
        <end position="132"/>
    </location>
</feature>
<evidence type="ECO:0000313" key="3">
    <source>
        <dbReference type="EMBL" id="MBI3129256.1"/>
    </source>
</evidence>
<comment type="caution">
    <text evidence="3">The sequence shown here is derived from an EMBL/GenBank/DDBJ whole genome shotgun (WGS) entry which is preliminary data.</text>
</comment>
<dbReference type="InterPro" id="IPR015797">
    <property type="entry name" value="NUDIX_hydrolase-like_dom_sf"/>
</dbReference>
<accession>A0A932I0U7</accession>
<dbReference type="InterPro" id="IPR000086">
    <property type="entry name" value="NUDIX_hydrolase_dom"/>
</dbReference>
<dbReference type="Gene3D" id="3.90.79.10">
    <property type="entry name" value="Nucleoside Triphosphate Pyrophosphohydrolase"/>
    <property type="match status" value="1"/>
</dbReference>
<proteinExistence type="predicted"/>
<dbReference type="EMBL" id="JACPUR010000039">
    <property type="protein sequence ID" value="MBI3129256.1"/>
    <property type="molecule type" value="Genomic_DNA"/>
</dbReference>
<dbReference type="InterPro" id="IPR020476">
    <property type="entry name" value="Nudix_hydrolase"/>
</dbReference>
<evidence type="ECO:0000313" key="4">
    <source>
        <dbReference type="Proteomes" id="UP000782312"/>
    </source>
</evidence>
<protein>
    <submittedName>
        <fullName evidence="3">NUDIX hydrolase</fullName>
    </submittedName>
</protein>
<dbReference type="PRINTS" id="PR00502">
    <property type="entry name" value="NUDIXFAMILY"/>
</dbReference>
<dbReference type="GO" id="GO:0016787">
    <property type="term" value="F:hydrolase activity"/>
    <property type="evidence" value="ECO:0007669"/>
    <property type="project" value="UniProtKB-KW"/>
</dbReference>
<gene>
    <name evidence="3" type="ORF">HYZ11_16735</name>
</gene>
<sequence length="133" mass="15017">MPGLKTPYLTVDVIIEMEGGVVLIERKNPPPGWALPGGFVDYGETLEEAAVREAKEETSLDVELLRQFHAYSDPRRDARQHNVTVVFLARPVGGALRGRDDARRAAVFRREDLPPLAFDHGEILRDYFEGRYP</sequence>
<dbReference type="PANTHER" id="PTHR43736:SF1">
    <property type="entry name" value="DIHYDRONEOPTERIN TRIPHOSPHATE DIPHOSPHATASE"/>
    <property type="match status" value="1"/>
</dbReference>
<dbReference type="Proteomes" id="UP000782312">
    <property type="component" value="Unassembled WGS sequence"/>
</dbReference>
<evidence type="ECO:0000256" key="1">
    <source>
        <dbReference type="ARBA" id="ARBA00022801"/>
    </source>
</evidence>
<dbReference type="PROSITE" id="PS51462">
    <property type="entry name" value="NUDIX"/>
    <property type="match status" value="1"/>
</dbReference>
<dbReference type="PANTHER" id="PTHR43736">
    <property type="entry name" value="ADP-RIBOSE PYROPHOSPHATASE"/>
    <property type="match status" value="1"/>
</dbReference>
<dbReference type="SUPFAM" id="SSF55811">
    <property type="entry name" value="Nudix"/>
    <property type="match status" value="1"/>
</dbReference>